<evidence type="ECO:0000313" key="2">
    <source>
        <dbReference type="Proteomes" id="UP000282971"/>
    </source>
</evidence>
<dbReference type="Proteomes" id="UP000282971">
    <property type="component" value="Unassembled WGS sequence"/>
</dbReference>
<gene>
    <name evidence="1" type="ORF">EOD43_14660</name>
</gene>
<sequence length="173" mass="17751">MTPEFSRTYRIDTLGEGARDVAIEADESERAKLAGRFGLISVDRLVAKASISAKAGVITAEGTIDAAVVQACVASGAPIPATVNEPFVLKFVAAVGNGTADEEIELSESDCDIVEYEGGAIDLGEAVAETMALALDPFPRAPDADEVLKAAGVLGEGETGPFAALKALKDKLG</sequence>
<proteinExistence type="predicted"/>
<dbReference type="AlphaFoldDB" id="A0A437LZC9"/>
<protein>
    <submittedName>
        <fullName evidence="1">DUF177 domain-containing protein</fullName>
    </submittedName>
</protein>
<dbReference type="OrthoDB" id="8443793at2"/>
<name>A0A437LZC9_9SPHN</name>
<evidence type="ECO:0000313" key="1">
    <source>
        <dbReference type="EMBL" id="RVT90788.1"/>
    </source>
</evidence>
<dbReference type="InterPro" id="IPR003772">
    <property type="entry name" value="YceD"/>
</dbReference>
<keyword evidence="2" id="KW-1185">Reference proteome</keyword>
<dbReference type="EMBL" id="SACN01000002">
    <property type="protein sequence ID" value="RVT90788.1"/>
    <property type="molecule type" value="Genomic_DNA"/>
</dbReference>
<dbReference type="Pfam" id="PF02620">
    <property type="entry name" value="YceD"/>
    <property type="match status" value="1"/>
</dbReference>
<comment type="caution">
    <text evidence="1">The sequence shown here is derived from an EMBL/GenBank/DDBJ whole genome shotgun (WGS) entry which is preliminary data.</text>
</comment>
<dbReference type="RefSeq" id="WP_127744804.1">
    <property type="nucleotide sequence ID" value="NZ_SACN01000002.1"/>
</dbReference>
<organism evidence="1 2">
    <name type="scientific">Sphingomonas crocodyli</name>
    <dbReference type="NCBI Taxonomy" id="1979270"/>
    <lineage>
        <taxon>Bacteria</taxon>
        <taxon>Pseudomonadati</taxon>
        <taxon>Pseudomonadota</taxon>
        <taxon>Alphaproteobacteria</taxon>
        <taxon>Sphingomonadales</taxon>
        <taxon>Sphingomonadaceae</taxon>
        <taxon>Sphingomonas</taxon>
    </lineage>
</organism>
<reference evidence="1 2" key="1">
    <citation type="submission" date="2019-01" db="EMBL/GenBank/DDBJ databases">
        <authorList>
            <person name="Chen W.-M."/>
        </authorList>
    </citation>
    <scope>NUCLEOTIDE SEQUENCE [LARGE SCALE GENOMIC DNA]</scope>
    <source>
        <strain evidence="1 2">CCP-7</strain>
    </source>
</reference>
<accession>A0A437LZC9</accession>